<dbReference type="RefSeq" id="WP_050599262.1">
    <property type="nucleotide sequence ID" value="NZ_JYNE01000013.1"/>
</dbReference>
<gene>
    <name evidence="9" type="ORF">J121_1927</name>
</gene>
<feature type="active site" evidence="6">
    <location>
        <position position="115"/>
    </location>
</feature>
<evidence type="ECO:0000256" key="6">
    <source>
        <dbReference type="PIRSR" id="PIRSR600223-1"/>
    </source>
</evidence>
<protein>
    <recommendedName>
        <fullName evidence="4 7">Signal peptidase I</fullName>
        <ecNumber evidence="3 7">3.4.21.89</ecNumber>
    </recommendedName>
</protein>
<dbReference type="GO" id="GO:0009003">
    <property type="term" value="F:signal peptidase activity"/>
    <property type="evidence" value="ECO:0007669"/>
    <property type="project" value="UniProtKB-EC"/>
</dbReference>
<keyword evidence="7" id="KW-1133">Transmembrane helix</keyword>
<dbReference type="PATRIC" id="fig|1306953.7.peg.1981"/>
<feature type="transmembrane region" description="Helical" evidence="7">
    <location>
        <begin position="27"/>
        <end position="51"/>
    </location>
</feature>
<dbReference type="GO" id="GO:0004252">
    <property type="term" value="F:serine-type endopeptidase activity"/>
    <property type="evidence" value="ECO:0007669"/>
    <property type="project" value="InterPro"/>
</dbReference>
<evidence type="ECO:0000259" key="8">
    <source>
        <dbReference type="Pfam" id="PF10502"/>
    </source>
</evidence>
<dbReference type="PROSITE" id="PS00761">
    <property type="entry name" value="SPASE_I_3"/>
    <property type="match status" value="1"/>
</dbReference>
<dbReference type="CDD" id="cd06530">
    <property type="entry name" value="S26_SPase_I"/>
    <property type="match status" value="1"/>
</dbReference>
<evidence type="ECO:0000256" key="7">
    <source>
        <dbReference type="RuleBase" id="RU362042"/>
    </source>
</evidence>
<dbReference type="Gene3D" id="2.10.109.10">
    <property type="entry name" value="Umud Fragment, subunit A"/>
    <property type="match status" value="1"/>
</dbReference>
<dbReference type="GO" id="GO:0006465">
    <property type="term" value="P:signal peptide processing"/>
    <property type="evidence" value="ECO:0007669"/>
    <property type="project" value="InterPro"/>
</dbReference>
<dbReference type="EMBL" id="JYNE01000013">
    <property type="protein sequence ID" value="KNH03339.1"/>
    <property type="molecule type" value="Genomic_DNA"/>
</dbReference>
<dbReference type="EC" id="3.4.21.89" evidence="3 7"/>
<comment type="subcellular location">
    <subcellularLocation>
        <location evidence="7">Membrane</location>
        <topology evidence="7">Single-pass type II membrane protein</topology>
    </subcellularLocation>
</comment>
<dbReference type="Proteomes" id="UP000037446">
    <property type="component" value="Unassembled WGS sequence"/>
</dbReference>
<dbReference type="PANTHER" id="PTHR43390:SF1">
    <property type="entry name" value="CHLOROPLAST PROCESSING PEPTIDASE"/>
    <property type="match status" value="1"/>
</dbReference>
<dbReference type="InterPro" id="IPR019533">
    <property type="entry name" value="Peptidase_S26"/>
</dbReference>
<dbReference type="InterPro" id="IPR019758">
    <property type="entry name" value="Pept_S26A_signal_pept_1_CS"/>
</dbReference>
<keyword evidence="7" id="KW-0645">Protease</keyword>
<evidence type="ECO:0000256" key="4">
    <source>
        <dbReference type="ARBA" id="ARBA00019232"/>
    </source>
</evidence>
<feature type="domain" description="Peptidase S26" evidence="8">
    <location>
        <begin position="28"/>
        <end position="272"/>
    </location>
</feature>
<sequence length="299" mass="32255">MTQQTLDTATPAASPGETEKKESLGSFLWFVTKLVIAVLIFRSLIFSPFTIPSESMLPNLRNGDYLVAAKWPYGFSNLSLPGEPALFDGRIFASLPDRGDVVIFKHPVTGADYVKRVIGLPGDTLALENGRVILNGEPLPKQPAGAADIAMGPNTACRSDGGVVVDGGTTCRYRQFRETLPSGKSYLTIDFGTVGPRFLSDGARGVATDERGNPLRIDPDNAAPIVVPEGQLFVMGDNRDNSLDSRFPAVRDGGVGLVDTDLLVGRASRVLWSTDGSAEWLLPWTWFTAARWDRIGADI</sequence>
<keyword evidence="7" id="KW-0812">Transmembrane</keyword>
<comment type="caution">
    <text evidence="9">The sequence shown here is derived from an EMBL/GenBank/DDBJ whole genome shotgun (WGS) entry which is preliminary data.</text>
</comment>
<feature type="active site" evidence="6">
    <location>
        <position position="55"/>
    </location>
</feature>
<dbReference type="Pfam" id="PF10502">
    <property type="entry name" value="Peptidase_S26"/>
    <property type="match status" value="1"/>
</dbReference>
<dbReference type="NCBIfam" id="TIGR02227">
    <property type="entry name" value="sigpep_I_bact"/>
    <property type="match status" value="1"/>
</dbReference>
<accession>A0A0L1KHK4</accession>
<evidence type="ECO:0000256" key="3">
    <source>
        <dbReference type="ARBA" id="ARBA00013208"/>
    </source>
</evidence>
<comment type="catalytic activity">
    <reaction evidence="1 7">
        <text>Cleavage of hydrophobic, N-terminal signal or leader sequences from secreted and periplasmic proteins.</text>
        <dbReference type="EC" id="3.4.21.89"/>
    </reaction>
</comment>
<keyword evidence="5 7" id="KW-0378">Hydrolase</keyword>
<evidence type="ECO:0000256" key="1">
    <source>
        <dbReference type="ARBA" id="ARBA00000677"/>
    </source>
</evidence>
<dbReference type="PRINTS" id="PR00727">
    <property type="entry name" value="LEADERPTASE"/>
</dbReference>
<dbReference type="PROSITE" id="PS00760">
    <property type="entry name" value="SPASE_I_2"/>
    <property type="match status" value="1"/>
</dbReference>
<comment type="similarity">
    <text evidence="2 7">Belongs to the peptidase S26 family.</text>
</comment>
<dbReference type="InterPro" id="IPR000223">
    <property type="entry name" value="Pept_S26A_signal_pept_1"/>
</dbReference>
<evidence type="ECO:0000313" key="9">
    <source>
        <dbReference type="EMBL" id="KNH03339.1"/>
    </source>
</evidence>
<dbReference type="InterPro" id="IPR036286">
    <property type="entry name" value="LexA/Signal_pep-like_sf"/>
</dbReference>
<dbReference type="STRING" id="1306953.J121_1927"/>
<dbReference type="PANTHER" id="PTHR43390">
    <property type="entry name" value="SIGNAL PEPTIDASE I"/>
    <property type="match status" value="1"/>
</dbReference>
<dbReference type="InterPro" id="IPR019757">
    <property type="entry name" value="Pept_S26A_signal_pept_1_Lys-AS"/>
</dbReference>
<keyword evidence="7" id="KW-0472">Membrane</keyword>
<proteinExistence type="inferred from homology"/>
<dbReference type="SUPFAM" id="SSF51306">
    <property type="entry name" value="LexA/Signal peptidase"/>
    <property type="match status" value="1"/>
</dbReference>
<evidence type="ECO:0000256" key="5">
    <source>
        <dbReference type="ARBA" id="ARBA00022801"/>
    </source>
</evidence>
<dbReference type="AlphaFoldDB" id="A0A0L1KHK4"/>
<organism evidence="9 10">
    <name type="scientific">Qipengyuania citrea LAMA 915</name>
    <dbReference type="NCBI Taxonomy" id="1306953"/>
    <lineage>
        <taxon>Bacteria</taxon>
        <taxon>Pseudomonadati</taxon>
        <taxon>Pseudomonadota</taxon>
        <taxon>Alphaproteobacteria</taxon>
        <taxon>Sphingomonadales</taxon>
        <taxon>Erythrobacteraceae</taxon>
        <taxon>Qipengyuania</taxon>
    </lineage>
</organism>
<evidence type="ECO:0000256" key="2">
    <source>
        <dbReference type="ARBA" id="ARBA00009370"/>
    </source>
</evidence>
<reference evidence="9" key="1">
    <citation type="submission" date="2015-02" db="EMBL/GenBank/DDBJ databases">
        <authorList>
            <person name="Chooi Y.-H."/>
        </authorList>
    </citation>
    <scope>NUCLEOTIDE SEQUENCE [LARGE SCALE GENOMIC DNA]</scope>
    <source>
        <strain evidence="9">LAMA 915</strain>
    </source>
</reference>
<evidence type="ECO:0000313" key="10">
    <source>
        <dbReference type="Proteomes" id="UP000037446"/>
    </source>
</evidence>
<dbReference type="GO" id="GO:0016020">
    <property type="term" value="C:membrane"/>
    <property type="evidence" value="ECO:0007669"/>
    <property type="project" value="UniProtKB-SubCell"/>
</dbReference>
<name>A0A0L1KHK4_9SPHN</name>